<dbReference type="InterPro" id="IPR032675">
    <property type="entry name" value="LRR_dom_sf"/>
</dbReference>
<dbReference type="InParanoid" id="A0A0D2UDK6"/>
<protein>
    <recommendedName>
        <fullName evidence="8">LRRNT domain-containing protein</fullName>
    </recommendedName>
</protein>
<name>A0A0D2UDK6_CAPO3</name>
<organism evidence="6 7">
    <name type="scientific">Capsaspora owczarzaki (strain ATCC 30864)</name>
    <dbReference type="NCBI Taxonomy" id="595528"/>
    <lineage>
        <taxon>Eukaryota</taxon>
        <taxon>Filasterea</taxon>
        <taxon>Capsaspora</taxon>
    </lineage>
</organism>
<evidence type="ECO:0000313" key="6">
    <source>
        <dbReference type="EMBL" id="KJE93101.1"/>
    </source>
</evidence>
<evidence type="ECO:0000256" key="5">
    <source>
        <dbReference type="SAM" id="Phobius"/>
    </source>
</evidence>
<dbReference type="InterPro" id="IPR026906">
    <property type="entry name" value="LRR_5"/>
</dbReference>
<sequence length="922" mass="92479">MLLSPPPLSFIPASLSLFPPSAHTISKTTPFHLILFSSKSHPFDPFPLRAFQKAVPNRFFDGVLATALLLAILSPSNTSALDACDGGCSCMSTPVTYITSCYGLTVQPTLTTTVMSAYLNAATFTSLSANAFAGCNALTTLSLPTLSSIAAGALAGTGAISTLSMSLQNTVTLTADMFTGASSTGIKSLLISYPSVKALSANMFAGFGGSLLTLSLITVSSVGASSFAGLNLLTQFTLTGTYTSLTASALNDISGLNALAIPGGYSSISALDLTSLPNLTYLQIGSPVLTTIASNAFASFGLTKLTSLSFATAAAFTSLPDNAFVGLTNLKSLSLPAAVRLQMSAGTFNGLSQLTYLYAHNWLGTSIPAGVLSPLTSLKTFSLMSCINLVQVPANLFSGLNAFTSISMTGAKLTEIPPQFFPPTLKALIFYSMAATTLPPGLFLGITLTSYSLTPNNYTFGGNTRAPPSTYGTAASPIPCDAACATCWGPGPAGCCANYCLYCSNSTCTQCYDGYALSDQTCISTSESTISAASVQSAVSAAFVSAFSVSSASVVSAASAASEESVASASSASAASAASVGSMESVASVASAASALSASSADFVASAASVASVASGVSANSVIVAASVASVVSAGSAVSAASAASVASVASMLAESVDATSSTAPGSVPSASASLPSAPATTTLRASIKASADDKDSSSILIIVCAVAGTMLLILVVVALVRRKRRMNASRAKPAKPTGAPKQGPIEAQDSYATVEERNPGFGTLDPHYDDVGSPEYAAVATGESHYEDLATLATRSQAPVTATSPTSYAMVVTSGNTVYGTPETNATTYVPVDGGALAPSAPYASPSLHSPLYEDVGSSLNSSEYAVTTSASTAPAAVSPSTADAYANLALASSSTSPVVHDNGQAVNYAAVVGVVPPTDE</sequence>
<evidence type="ECO:0008006" key="8">
    <source>
        <dbReference type="Google" id="ProtNLM"/>
    </source>
</evidence>
<keyword evidence="2" id="KW-0732">Signal</keyword>
<dbReference type="PANTHER" id="PTHR24369">
    <property type="entry name" value="ANTIGEN BSP, PUTATIVE-RELATED"/>
    <property type="match status" value="1"/>
</dbReference>
<dbReference type="InterPro" id="IPR009030">
    <property type="entry name" value="Growth_fac_rcpt_cys_sf"/>
</dbReference>
<evidence type="ECO:0000256" key="2">
    <source>
        <dbReference type="ARBA" id="ARBA00022729"/>
    </source>
</evidence>
<keyword evidence="7" id="KW-1185">Reference proteome</keyword>
<dbReference type="AlphaFoldDB" id="A0A0D2UDK6"/>
<dbReference type="Proteomes" id="UP000008743">
    <property type="component" value="Unassembled WGS sequence"/>
</dbReference>
<dbReference type="CDD" id="cd00064">
    <property type="entry name" value="FU"/>
    <property type="match status" value="1"/>
</dbReference>
<dbReference type="GO" id="GO:0005886">
    <property type="term" value="C:plasma membrane"/>
    <property type="evidence" value="ECO:0007669"/>
    <property type="project" value="TreeGrafter"/>
</dbReference>
<dbReference type="SUPFAM" id="SSF52058">
    <property type="entry name" value="L domain-like"/>
    <property type="match status" value="1"/>
</dbReference>
<evidence type="ECO:0000313" key="7">
    <source>
        <dbReference type="Proteomes" id="UP000008743"/>
    </source>
</evidence>
<keyword evidence="5" id="KW-0472">Membrane</keyword>
<evidence type="ECO:0000256" key="4">
    <source>
        <dbReference type="SAM" id="MobiDB-lite"/>
    </source>
</evidence>
<evidence type="ECO:0000256" key="1">
    <source>
        <dbReference type="ARBA" id="ARBA00022614"/>
    </source>
</evidence>
<dbReference type="PANTHER" id="PTHR24369:SF210">
    <property type="entry name" value="CHAOPTIN-RELATED"/>
    <property type="match status" value="1"/>
</dbReference>
<dbReference type="SUPFAM" id="SSF57184">
    <property type="entry name" value="Growth factor receptor domain"/>
    <property type="match status" value="1"/>
</dbReference>
<reference evidence="7" key="1">
    <citation type="submission" date="2011-02" db="EMBL/GenBank/DDBJ databases">
        <title>The Genome Sequence of Capsaspora owczarzaki ATCC 30864.</title>
        <authorList>
            <person name="Russ C."/>
            <person name="Cuomo C."/>
            <person name="Burger G."/>
            <person name="Gray M.W."/>
            <person name="Holland P.W.H."/>
            <person name="King N."/>
            <person name="Lang F.B.F."/>
            <person name="Roger A.J."/>
            <person name="Ruiz-Trillo I."/>
            <person name="Young S.K."/>
            <person name="Zeng Q."/>
            <person name="Gargeya S."/>
            <person name="Alvarado L."/>
            <person name="Berlin A."/>
            <person name="Chapman S.B."/>
            <person name="Chen Z."/>
            <person name="Freedman E."/>
            <person name="Gellesch M."/>
            <person name="Goldberg J."/>
            <person name="Griggs A."/>
            <person name="Gujja S."/>
            <person name="Heilman E."/>
            <person name="Heiman D."/>
            <person name="Howarth C."/>
            <person name="Mehta T."/>
            <person name="Neiman D."/>
            <person name="Pearson M."/>
            <person name="Roberts A."/>
            <person name="Saif S."/>
            <person name="Shea T."/>
            <person name="Shenoy N."/>
            <person name="Sisk P."/>
            <person name="Stolte C."/>
            <person name="Sykes S."/>
            <person name="White J."/>
            <person name="Yandava C."/>
            <person name="Haas B."/>
            <person name="Nusbaum C."/>
            <person name="Birren B."/>
        </authorList>
    </citation>
    <scope>NUCLEOTIDE SEQUENCE</scope>
    <source>
        <strain evidence="7">ATCC 30864</strain>
    </source>
</reference>
<gene>
    <name evidence="6" type="ORF">CAOG_003941</name>
</gene>
<dbReference type="Pfam" id="PF13306">
    <property type="entry name" value="LRR_5"/>
    <property type="match status" value="3"/>
</dbReference>
<dbReference type="EMBL" id="KE346364">
    <property type="protein sequence ID" value="KJE93101.1"/>
    <property type="molecule type" value="Genomic_DNA"/>
</dbReference>
<proteinExistence type="predicted"/>
<dbReference type="Gene3D" id="3.80.10.10">
    <property type="entry name" value="Ribonuclease Inhibitor"/>
    <property type="match status" value="2"/>
</dbReference>
<evidence type="ECO:0000256" key="3">
    <source>
        <dbReference type="ARBA" id="ARBA00022737"/>
    </source>
</evidence>
<keyword evidence="1" id="KW-0433">Leucine-rich repeat</keyword>
<dbReference type="PhylomeDB" id="A0A0D2UDK6"/>
<feature type="region of interest" description="Disordered" evidence="4">
    <location>
        <begin position="727"/>
        <end position="747"/>
    </location>
</feature>
<feature type="transmembrane region" description="Helical" evidence="5">
    <location>
        <begin position="700"/>
        <end position="721"/>
    </location>
</feature>
<keyword evidence="3" id="KW-0677">Repeat</keyword>
<dbReference type="InterPro" id="IPR006212">
    <property type="entry name" value="Furin_repeat"/>
</dbReference>
<accession>A0A0D2UDK6</accession>
<dbReference type="STRING" id="595528.A0A0D2UDK6"/>
<keyword evidence="5" id="KW-0812">Transmembrane</keyword>
<keyword evidence="5" id="KW-1133">Transmembrane helix</keyword>
<dbReference type="InterPro" id="IPR050541">
    <property type="entry name" value="LRR_TM_domain-containing"/>
</dbReference>